<organism evidence="7 8">
    <name type="scientific">Dovyalis caffra</name>
    <dbReference type="NCBI Taxonomy" id="77055"/>
    <lineage>
        <taxon>Eukaryota</taxon>
        <taxon>Viridiplantae</taxon>
        <taxon>Streptophyta</taxon>
        <taxon>Embryophyta</taxon>
        <taxon>Tracheophyta</taxon>
        <taxon>Spermatophyta</taxon>
        <taxon>Magnoliopsida</taxon>
        <taxon>eudicotyledons</taxon>
        <taxon>Gunneridae</taxon>
        <taxon>Pentapetalae</taxon>
        <taxon>rosids</taxon>
        <taxon>fabids</taxon>
        <taxon>Malpighiales</taxon>
        <taxon>Salicaceae</taxon>
        <taxon>Flacourtieae</taxon>
        <taxon>Dovyalis</taxon>
    </lineage>
</organism>
<dbReference type="InterPro" id="IPR018957">
    <property type="entry name" value="Znf_C3HC4_RING-type"/>
</dbReference>
<dbReference type="SMART" id="SM00184">
    <property type="entry name" value="RING"/>
    <property type="match status" value="1"/>
</dbReference>
<feature type="compositionally biased region" description="Low complexity" evidence="5">
    <location>
        <begin position="1"/>
        <end position="12"/>
    </location>
</feature>
<evidence type="ECO:0000313" key="8">
    <source>
        <dbReference type="Proteomes" id="UP001314170"/>
    </source>
</evidence>
<gene>
    <name evidence="7" type="ORF">DCAF_LOCUS7583</name>
</gene>
<dbReference type="PROSITE" id="PS50089">
    <property type="entry name" value="ZF_RING_2"/>
    <property type="match status" value="1"/>
</dbReference>
<evidence type="ECO:0000256" key="5">
    <source>
        <dbReference type="SAM" id="MobiDB-lite"/>
    </source>
</evidence>
<dbReference type="EMBL" id="CAWUPB010000913">
    <property type="protein sequence ID" value="CAK7329819.1"/>
    <property type="molecule type" value="Genomic_DNA"/>
</dbReference>
<keyword evidence="2 4" id="KW-0863">Zinc-finger</keyword>
<evidence type="ECO:0000259" key="6">
    <source>
        <dbReference type="PROSITE" id="PS50089"/>
    </source>
</evidence>
<keyword evidence="8" id="KW-1185">Reference proteome</keyword>
<dbReference type="InterPro" id="IPR001841">
    <property type="entry name" value="Znf_RING"/>
</dbReference>
<feature type="compositionally biased region" description="Polar residues" evidence="5">
    <location>
        <begin position="13"/>
        <end position="35"/>
    </location>
</feature>
<feature type="region of interest" description="Disordered" evidence="5">
    <location>
        <begin position="1"/>
        <end position="45"/>
    </location>
</feature>
<dbReference type="InterPro" id="IPR038896">
    <property type="entry name" value="RNF170"/>
</dbReference>
<keyword evidence="3" id="KW-0862">Zinc</keyword>
<comment type="caution">
    <text evidence="7">The sequence shown here is derived from an EMBL/GenBank/DDBJ whole genome shotgun (WGS) entry which is preliminary data.</text>
</comment>
<dbReference type="PROSITE" id="PS00518">
    <property type="entry name" value="ZF_RING_1"/>
    <property type="match status" value="1"/>
</dbReference>
<accession>A0AAV1RAK7</accession>
<proteinExistence type="predicted"/>
<evidence type="ECO:0000256" key="4">
    <source>
        <dbReference type="PROSITE-ProRule" id="PRU00175"/>
    </source>
</evidence>
<dbReference type="AlphaFoldDB" id="A0AAV1RAK7"/>
<sequence length="222" mass="25682">MPAPAASRSMSAQNATPVNSPDQQQTHQNDNNAIGQTAEEEEEAEKVAVVLKNPSYMDRDGPPHDDCCPICFGTFDVPCKANCGHWFCGSCILQYWKYSGPTRGCKCPMCSSRISNLTPEASLHDQQEQEVTKVLEDVRRYNCIFVGGVRGLVRKVQVVPFLFKRMLEEMMDPDGRNFFLYERLMRMFARMRNECRNEKTREKLTETKMRLKKEEKEQRKRR</sequence>
<dbReference type="SUPFAM" id="SSF57850">
    <property type="entry name" value="RING/U-box"/>
    <property type="match status" value="1"/>
</dbReference>
<dbReference type="GO" id="GO:0061630">
    <property type="term" value="F:ubiquitin protein ligase activity"/>
    <property type="evidence" value="ECO:0007669"/>
    <property type="project" value="InterPro"/>
</dbReference>
<evidence type="ECO:0000313" key="7">
    <source>
        <dbReference type="EMBL" id="CAK7329819.1"/>
    </source>
</evidence>
<dbReference type="Pfam" id="PF00097">
    <property type="entry name" value="zf-C3HC4"/>
    <property type="match status" value="1"/>
</dbReference>
<name>A0AAV1RAK7_9ROSI</name>
<dbReference type="InterPro" id="IPR013083">
    <property type="entry name" value="Znf_RING/FYVE/PHD"/>
</dbReference>
<dbReference type="Proteomes" id="UP001314170">
    <property type="component" value="Unassembled WGS sequence"/>
</dbReference>
<reference evidence="7 8" key="1">
    <citation type="submission" date="2024-01" db="EMBL/GenBank/DDBJ databases">
        <authorList>
            <person name="Waweru B."/>
        </authorList>
    </citation>
    <scope>NUCLEOTIDE SEQUENCE [LARGE SCALE GENOMIC DNA]</scope>
</reference>
<keyword evidence="1" id="KW-0479">Metal-binding</keyword>
<dbReference type="InterPro" id="IPR017907">
    <property type="entry name" value="Znf_RING_CS"/>
</dbReference>
<evidence type="ECO:0000256" key="2">
    <source>
        <dbReference type="ARBA" id="ARBA00022771"/>
    </source>
</evidence>
<dbReference type="PANTHER" id="PTHR22894">
    <property type="entry name" value="RING-TYPE DOMAIN-CONTAINING PROTEIN"/>
    <property type="match status" value="1"/>
</dbReference>
<dbReference type="PANTHER" id="PTHR22894:SF4">
    <property type="entry name" value="E3 UBIQUITIN-PROTEIN LIGASE RNF170-LIKE ISOFORM X1"/>
    <property type="match status" value="1"/>
</dbReference>
<feature type="domain" description="RING-type" evidence="6">
    <location>
        <begin position="68"/>
        <end position="111"/>
    </location>
</feature>
<evidence type="ECO:0000256" key="3">
    <source>
        <dbReference type="ARBA" id="ARBA00022833"/>
    </source>
</evidence>
<evidence type="ECO:0000256" key="1">
    <source>
        <dbReference type="ARBA" id="ARBA00022723"/>
    </source>
</evidence>
<dbReference type="GO" id="GO:0008270">
    <property type="term" value="F:zinc ion binding"/>
    <property type="evidence" value="ECO:0007669"/>
    <property type="project" value="UniProtKB-KW"/>
</dbReference>
<dbReference type="Gene3D" id="3.30.40.10">
    <property type="entry name" value="Zinc/RING finger domain, C3HC4 (zinc finger)"/>
    <property type="match status" value="1"/>
</dbReference>
<feature type="region of interest" description="Disordered" evidence="5">
    <location>
        <begin position="199"/>
        <end position="222"/>
    </location>
</feature>
<protein>
    <recommendedName>
        <fullName evidence="6">RING-type domain-containing protein</fullName>
    </recommendedName>
</protein>